<gene>
    <name evidence="2" type="ORF">A3841_00835</name>
</gene>
<name>A0A1Q5PBC2_9BACT</name>
<dbReference type="Pfam" id="PF13643">
    <property type="entry name" value="DUF4145"/>
    <property type="match status" value="1"/>
</dbReference>
<dbReference type="RefSeq" id="WP_073852864.1">
    <property type="nucleotide sequence ID" value="NZ_LVWA01000008.1"/>
</dbReference>
<dbReference type="Proteomes" id="UP000186551">
    <property type="component" value="Unassembled WGS sequence"/>
</dbReference>
<accession>A0A1Q5PBC2</accession>
<evidence type="ECO:0000259" key="1">
    <source>
        <dbReference type="Pfam" id="PF13643"/>
    </source>
</evidence>
<reference evidence="2 3" key="1">
    <citation type="submission" date="2016-03" db="EMBL/GenBank/DDBJ databases">
        <title>Genome sequence of Pontibacter sp. nov., of the family cytophagaceae, isolated from marine sediment of the Yellow Sea, China.</title>
        <authorList>
            <person name="Zhang G."/>
            <person name="Zhang R."/>
        </authorList>
    </citation>
    <scope>NUCLEOTIDE SEQUENCE [LARGE SCALE GENOMIC DNA]</scope>
    <source>
        <strain evidence="2 3">S10-8</strain>
    </source>
</reference>
<comment type="caution">
    <text evidence="2">The sequence shown here is derived from an EMBL/GenBank/DDBJ whole genome shotgun (WGS) entry which is preliminary data.</text>
</comment>
<evidence type="ECO:0000313" key="3">
    <source>
        <dbReference type="Proteomes" id="UP000186551"/>
    </source>
</evidence>
<dbReference type="AlphaFoldDB" id="A0A1Q5PBC2"/>
<keyword evidence="3" id="KW-1185">Reference proteome</keyword>
<evidence type="ECO:0000313" key="2">
    <source>
        <dbReference type="EMBL" id="OKL39528.1"/>
    </source>
</evidence>
<dbReference type="OrthoDB" id="9808624at2"/>
<feature type="domain" description="DUF4145" evidence="1">
    <location>
        <begin position="88"/>
        <end position="171"/>
    </location>
</feature>
<protein>
    <recommendedName>
        <fullName evidence="1">DUF4145 domain-containing protein</fullName>
    </recommendedName>
</protein>
<dbReference type="EMBL" id="LVWA01000008">
    <property type="protein sequence ID" value="OKL39528.1"/>
    <property type="molecule type" value="Genomic_DNA"/>
</dbReference>
<dbReference type="InterPro" id="IPR025285">
    <property type="entry name" value="DUF4145"/>
</dbReference>
<organism evidence="2 3">
    <name type="scientific">Pontibacter flavimaris</name>
    <dbReference type="NCBI Taxonomy" id="1797110"/>
    <lineage>
        <taxon>Bacteria</taxon>
        <taxon>Pseudomonadati</taxon>
        <taxon>Bacteroidota</taxon>
        <taxon>Cytophagia</taxon>
        <taxon>Cytophagales</taxon>
        <taxon>Hymenobacteraceae</taxon>
        <taxon>Pontibacter</taxon>
    </lineage>
</organism>
<sequence>MIPYVPPAHKKTGFNCPHCGAFANQRWSEAFYRFEVGTLNIISGLNYAACSHCQKFTLWLNEKLIIPSTGGAPMPNNDLPEEIKADYEEARAILNRSPRGAAALLRLCIQKLCKHLGEEGKNINTDIGNLVKKGLPPRIQQSLDIVRVIGNNAVHPGQINLNDDMETAAKLFLLVNIVADVMITQPNEIDKLFNSLPPNQLEGIAARDKQK</sequence>
<proteinExistence type="predicted"/>